<proteinExistence type="predicted"/>
<dbReference type="AlphaFoldDB" id="A0A0L8HQE3"/>
<evidence type="ECO:0008006" key="3">
    <source>
        <dbReference type="Google" id="ProtNLM"/>
    </source>
</evidence>
<evidence type="ECO:0000256" key="1">
    <source>
        <dbReference type="SAM" id="Phobius"/>
    </source>
</evidence>
<name>A0A0L8HQE3_OCTBM</name>
<dbReference type="EMBL" id="KQ417543">
    <property type="protein sequence ID" value="KOF91407.1"/>
    <property type="molecule type" value="Genomic_DNA"/>
</dbReference>
<feature type="transmembrane region" description="Helical" evidence="1">
    <location>
        <begin position="51"/>
        <end position="72"/>
    </location>
</feature>
<reference evidence="2" key="1">
    <citation type="submission" date="2015-07" db="EMBL/GenBank/DDBJ databases">
        <title>MeaNS - Measles Nucleotide Surveillance Program.</title>
        <authorList>
            <person name="Tran T."/>
            <person name="Druce J."/>
        </authorList>
    </citation>
    <scope>NUCLEOTIDE SEQUENCE</scope>
    <source>
        <strain evidence="2">UCB-OBI-ISO-001</strain>
        <tissue evidence="2">Gonad</tissue>
    </source>
</reference>
<keyword evidence="1" id="KW-0812">Transmembrane</keyword>
<keyword evidence="1" id="KW-0472">Membrane</keyword>
<gene>
    <name evidence="2" type="ORF">OCBIM_22008952mg</name>
</gene>
<keyword evidence="1" id="KW-1133">Transmembrane helix</keyword>
<organism evidence="2">
    <name type="scientific">Octopus bimaculoides</name>
    <name type="common">California two-spotted octopus</name>
    <dbReference type="NCBI Taxonomy" id="37653"/>
    <lineage>
        <taxon>Eukaryota</taxon>
        <taxon>Metazoa</taxon>
        <taxon>Spiralia</taxon>
        <taxon>Lophotrochozoa</taxon>
        <taxon>Mollusca</taxon>
        <taxon>Cephalopoda</taxon>
        <taxon>Coleoidea</taxon>
        <taxon>Octopodiformes</taxon>
        <taxon>Octopoda</taxon>
        <taxon>Incirrata</taxon>
        <taxon>Octopodidae</taxon>
        <taxon>Octopus</taxon>
    </lineage>
</organism>
<sequence length="73" mass="7990">MQATLENKCTAKSAYVQCAKKFGCNQMPIKLKKIICVSPPVNGSSFFGSKILLTIIIVFTILFAFITTNVIMA</sequence>
<protein>
    <recommendedName>
        <fullName evidence="3">Transmembrane protein</fullName>
    </recommendedName>
</protein>
<evidence type="ECO:0000313" key="2">
    <source>
        <dbReference type="EMBL" id="KOF91407.1"/>
    </source>
</evidence>
<accession>A0A0L8HQE3</accession>